<reference evidence="2" key="1">
    <citation type="submission" date="2017-03" db="EMBL/GenBank/DDBJ databases">
        <title>Phytopthora megakarya and P. palmivora, two closely related causual agents of cacao black pod achieved similar genome size and gene model numbers by different mechanisms.</title>
        <authorList>
            <person name="Ali S."/>
            <person name="Shao J."/>
            <person name="Larry D.J."/>
            <person name="Kronmiller B."/>
            <person name="Shen D."/>
            <person name="Strem M.D."/>
            <person name="Melnick R.L."/>
            <person name="Guiltinan M.J."/>
            <person name="Tyler B.M."/>
            <person name="Meinhardt L.W."/>
            <person name="Bailey B.A."/>
        </authorList>
    </citation>
    <scope>NUCLEOTIDE SEQUENCE [LARGE SCALE GENOMIC DNA]</scope>
    <source>
        <strain evidence="2">zdho120</strain>
    </source>
</reference>
<accession>A0A225VY91</accession>
<dbReference type="InterPro" id="IPR043502">
    <property type="entry name" value="DNA/RNA_pol_sf"/>
</dbReference>
<dbReference type="AlphaFoldDB" id="A0A225VY91"/>
<dbReference type="InterPro" id="IPR051320">
    <property type="entry name" value="Viral_Replic_Matur_Polypro"/>
</dbReference>
<keyword evidence="2" id="KW-1185">Reference proteome</keyword>
<dbReference type="SUPFAM" id="SSF56672">
    <property type="entry name" value="DNA/RNA polymerases"/>
    <property type="match status" value="1"/>
</dbReference>
<dbReference type="InterPro" id="IPR043128">
    <property type="entry name" value="Rev_trsase/Diguanyl_cyclase"/>
</dbReference>
<dbReference type="Proteomes" id="UP000198211">
    <property type="component" value="Unassembled WGS sequence"/>
</dbReference>
<name>A0A225VY91_9STRA</name>
<organism evidence="1 2">
    <name type="scientific">Phytophthora megakarya</name>
    <dbReference type="NCBI Taxonomy" id="4795"/>
    <lineage>
        <taxon>Eukaryota</taxon>
        <taxon>Sar</taxon>
        <taxon>Stramenopiles</taxon>
        <taxon>Oomycota</taxon>
        <taxon>Peronosporomycetes</taxon>
        <taxon>Peronosporales</taxon>
        <taxon>Peronosporaceae</taxon>
        <taxon>Phytophthora</taxon>
    </lineage>
</organism>
<protein>
    <recommendedName>
        <fullName evidence="3">Reverse transcriptase</fullName>
    </recommendedName>
</protein>
<dbReference type="OrthoDB" id="430238at2759"/>
<evidence type="ECO:0000313" key="1">
    <source>
        <dbReference type="EMBL" id="OWZ10416.1"/>
    </source>
</evidence>
<sequence>MKTAEECYMMARSSKEPPAAFNTESSAACTKFDAARQTTDSEGPVQQLVNGPEADMFPTNLEDESTLIPLFDRRPFTQQVVSGPEADMFRTNLADESTLIPVFDRRSFVDDICFGGEPFDKFLGTLDRLLNRFEECRISISLTKGIFVQPKVYFLSHEISNKGIQADNKKREAITKLPFPKTKKWIQSFLSQRKKISVKEATCRQQDEAKMHLR</sequence>
<evidence type="ECO:0008006" key="3">
    <source>
        <dbReference type="Google" id="ProtNLM"/>
    </source>
</evidence>
<dbReference type="PANTHER" id="PTHR33064:SF37">
    <property type="entry name" value="RIBONUCLEASE H"/>
    <property type="match status" value="1"/>
</dbReference>
<evidence type="ECO:0000313" key="2">
    <source>
        <dbReference type="Proteomes" id="UP000198211"/>
    </source>
</evidence>
<dbReference type="EMBL" id="NBNE01002449">
    <property type="protein sequence ID" value="OWZ10416.1"/>
    <property type="molecule type" value="Genomic_DNA"/>
</dbReference>
<dbReference type="Gene3D" id="3.30.70.270">
    <property type="match status" value="1"/>
</dbReference>
<comment type="caution">
    <text evidence="1">The sequence shown here is derived from an EMBL/GenBank/DDBJ whole genome shotgun (WGS) entry which is preliminary data.</text>
</comment>
<proteinExistence type="predicted"/>
<gene>
    <name evidence="1" type="ORF">PHMEG_00016734</name>
</gene>
<dbReference type="PANTHER" id="PTHR33064">
    <property type="entry name" value="POL PROTEIN"/>
    <property type="match status" value="1"/>
</dbReference>